<dbReference type="Gene3D" id="3.40.50.880">
    <property type="match status" value="1"/>
</dbReference>
<sequence>NVLGMMPHPERAVEMLLGNEDGLRVFKSLLEEGKVKG</sequence>
<name>A0A7X2MGL9_9LACO</name>
<dbReference type="GO" id="GO:0004642">
    <property type="term" value="F:phosphoribosylformylglycinamidine synthase activity"/>
    <property type="evidence" value="ECO:0007669"/>
    <property type="project" value="UniProtKB-EC"/>
</dbReference>
<comment type="caution">
    <text evidence="1">The sequence shown here is derived from an EMBL/GenBank/DDBJ whole genome shotgun (WGS) entry which is preliminary data.</text>
</comment>
<reference evidence="1 2" key="1">
    <citation type="submission" date="2019-11" db="EMBL/GenBank/DDBJ databases">
        <title>Draft Genome Sequence of Plant Growth-Promoting Rhizosphere-Associated Bacteria.</title>
        <authorList>
            <person name="Vasilyev I.Y."/>
            <person name="Radchenko V."/>
            <person name="Ilnitskaya E.V."/>
        </authorList>
    </citation>
    <scope>NUCLEOTIDE SEQUENCE [LARGE SCALE GENOMIC DNA]</scope>
    <source>
        <strain evidence="1 2">VRA_01-1sq_f</strain>
    </source>
</reference>
<dbReference type="AlphaFoldDB" id="A0A7X2MGL9"/>
<feature type="non-terminal residue" evidence="1">
    <location>
        <position position="1"/>
    </location>
</feature>
<organism evidence="1 2">
    <name type="scientific">Ligilactobacillus salivarius</name>
    <dbReference type="NCBI Taxonomy" id="1624"/>
    <lineage>
        <taxon>Bacteria</taxon>
        <taxon>Bacillati</taxon>
        <taxon>Bacillota</taxon>
        <taxon>Bacilli</taxon>
        <taxon>Lactobacillales</taxon>
        <taxon>Lactobacillaceae</taxon>
        <taxon>Ligilactobacillus</taxon>
    </lineage>
</organism>
<gene>
    <name evidence="1" type="ORF">GKC33_10215</name>
</gene>
<evidence type="ECO:0000313" key="1">
    <source>
        <dbReference type="EMBL" id="MSE09046.1"/>
    </source>
</evidence>
<protein>
    <submittedName>
        <fullName evidence="1">Phosphoribosylformylglycinamidine synthase I</fullName>
        <ecNumber evidence="1">6.3.5.3</ecNumber>
    </submittedName>
</protein>
<accession>A0A7X2MGL9</accession>
<dbReference type="Proteomes" id="UP000467635">
    <property type="component" value="Unassembled WGS sequence"/>
</dbReference>
<proteinExistence type="predicted"/>
<keyword evidence="1" id="KW-0436">Ligase</keyword>
<dbReference type="EC" id="6.3.5.3" evidence="1"/>
<dbReference type="EMBL" id="WKKX01000585">
    <property type="protein sequence ID" value="MSE09046.1"/>
    <property type="molecule type" value="Genomic_DNA"/>
</dbReference>
<dbReference type="SUPFAM" id="SSF52317">
    <property type="entry name" value="Class I glutamine amidotransferase-like"/>
    <property type="match status" value="1"/>
</dbReference>
<evidence type="ECO:0000313" key="2">
    <source>
        <dbReference type="Proteomes" id="UP000467635"/>
    </source>
</evidence>
<dbReference type="InterPro" id="IPR029062">
    <property type="entry name" value="Class_I_gatase-like"/>
</dbReference>